<dbReference type="EMBL" id="BAAAQB010000041">
    <property type="protein sequence ID" value="GAA2145768.1"/>
    <property type="molecule type" value="Genomic_DNA"/>
</dbReference>
<dbReference type="Proteomes" id="UP001500102">
    <property type="component" value="Unassembled WGS sequence"/>
</dbReference>
<evidence type="ECO:0000313" key="2">
    <source>
        <dbReference type="EMBL" id="GAA2145768.1"/>
    </source>
</evidence>
<comment type="caution">
    <text evidence="2">The sequence shown here is derived from an EMBL/GenBank/DDBJ whole genome shotgun (WGS) entry which is preliminary data.</text>
</comment>
<feature type="region of interest" description="Disordered" evidence="1">
    <location>
        <begin position="223"/>
        <end position="247"/>
    </location>
</feature>
<keyword evidence="3" id="KW-1185">Reference proteome</keyword>
<feature type="compositionally biased region" description="Polar residues" evidence="1">
    <location>
        <begin position="236"/>
        <end position="247"/>
    </location>
</feature>
<gene>
    <name evidence="2" type="ORF">GCM10009825_38790</name>
</gene>
<reference evidence="2 3" key="1">
    <citation type="journal article" date="2019" name="Int. J. Syst. Evol. Microbiol.">
        <title>The Global Catalogue of Microorganisms (GCM) 10K type strain sequencing project: providing services to taxonomists for standard genome sequencing and annotation.</title>
        <authorList>
            <consortium name="The Broad Institute Genomics Platform"/>
            <consortium name="The Broad Institute Genome Sequencing Center for Infectious Disease"/>
            <person name="Wu L."/>
            <person name="Ma J."/>
        </authorList>
    </citation>
    <scope>NUCLEOTIDE SEQUENCE [LARGE SCALE GENOMIC DNA]</scope>
    <source>
        <strain evidence="2 3">JCM 15921</strain>
    </source>
</reference>
<sequence length="247" mass="26921">MVYSPLTVTEPGELDSFAYPSLTEDLKLIWDGLDGDIIGPIHASAASVHLYDNNRSQFRKIASVEDVRIDCYVTESRFAMICEKYDKGGGWIGGGAALVLNAGSKILAANRRRGKALTGHLRYAWVRQILFQRKEGFLGIEALRLVYKSEGANMYLQLTLDKSTDSAALAHELMERTVAYRKADTDPFDAEEAEAFERLLAAGQAIQETGAMGKYELPTSWPAGSAAQFAPPAPPSTITSNDSGPNN</sequence>
<accession>A0ABN2ZQ33</accession>
<evidence type="ECO:0000313" key="3">
    <source>
        <dbReference type="Proteomes" id="UP001500102"/>
    </source>
</evidence>
<dbReference type="RefSeq" id="WP_344368029.1">
    <property type="nucleotide sequence ID" value="NZ_BAAAQB010000041.1"/>
</dbReference>
<name>A0ABN2ZQ33_9MICC</name>
<proteinExistence type="predicted"/>
<organism evidence="2 3">
    <name type="scientific">Arthrobacter humicola</name>
    <dbReference type="NCBI Taxonomy" id="409291"/>
    <lineage>
        <taxon>Bacteria</taxon>
        <taxon>Bacillati</taxon>
        <taxon>Actinomycetota</taxon>
        <taxon>Actinomycetes</taxon>
        <taxon>Micrococcales</taxon>
        <taxon>Micrococcaceae</taxon>
        <taxon>Arthrobacter</taxon>
    </lineage>
</organism>
<protein>
    <submittedName>
        <fullName evidence="2">Uncharacterized protein</fullName>
    </submittedName>
</protein>
<evidence type="ECO:0000256" key="1">
    <source>
        <dbReference type="SAM" id="MobiDB-lite"/>
    </source>
</evidence>